<keyword evidence="2" id="KW-1185">Reference proteome</keyword>
<dbReference type="PROSITE" id="PS50293">
    <property type="entry name" value="TPR_REGION"/>
    <property type="match status" value="1"/>
</dbReference>
<evidence type="ECO:0000313" key="1">
    <source>
        <dbReference type="EMBL" id="EFI82944.1"/>
    </source>
</evidence>
<dbReference type="EMBL" id="ACCR02000005">
    <property type="protein sequence ID" value="EFI82944.1"/>
    <property type="molecule type" value="Genomic_DNA"/>
</dbReference>
<name>D7UZU9_LISGR</name>
<dbReference type="Proteomes" id="UP000010119">
    <property type="component" value="Unassembled WGS sequence"/>
</dbReference>
<proteinExistence type="predicted"/>
<dbReference type="eggNOG" id="ENOG5032CEF">
    <property type="taxonomic scope" value="Bacteria"/>
</dbReference>
<sequence length="418" mass="49600">MLKARFQYLMEKKGINRKQLADGLLTLPHLSNLLAERYLLADDLAGEFGKRLDVAAEYLLQTSDSSHQILQTANQYINQVITGDYLPREGKANALVLELTIQLANACYYQSQNDQAGYQKLHEDYLNFYIRYFEDGRIESLPVPLQKAFYYYKVQTYRSLHQFEEADKYVMKILSLLQEDELEIWLTLQKIEMEVLLHIKAYDRLKKVFQTTEQRVMQENVLHHLAGLYLLYSGFTFQIGLTAEAFYYLAKAESNLTYLSSGKEDYLMMIYNNRIVMHIRIQQYKKALEEVERLREWLEQNSDTPAQLYALLAIYRCDLFLLQQDFATLAKEVKHLEEMEKNEDQVQALSFYESQLLFEQKKIEEVLPLLLKVTEYFEKQFQKERLLVLYEQMGICYEELRQYKKAAEMYKKTIQLLK</sequence>
<evidence type="ECO:0000313" key="2">
    <source>
        <dbReference type="Proteomes" id="UP000010119"/>
    </source>
</evidence>
<accession>D7UZU9</accession>
<dbReference type="AlphaFoldDB" id="D7UZU9"/>
<dbReference type="InterPro" id="IPR011990">
    <property type="entry name" value="TPR-like_helical_dom_sf"/>
</dbReference>
<comment type="caution">
    <text evidence="1">The sequence shown here is derived from an EMBL/GenBank/DDBJ whole genome shotgun (WGS) entry which is preliminary data.</text>
</comment>
<gene>
    <name evidence="1" type="ORF">HMPREF0556_11629</name>
</gene>
<reference evidence="1" key="1">
    <citation type="submission" date="2010-06" db="EMBL/GenBank/DDBJ databases">
        <authorList>
            <person name="Muzny D."/>
            <person name="Qin X."/>
            <person name="Buhay C."/>
            <person name="Dugan-Rocha S."/>
            <person name="Ding Y."/>
            <person name="Chen G."/>
            <person name="Hawes A."/>
            <person name="Holder M."/>
            <person name="Jhangiani S."/>
            <person name="Johnson A."/>
            <person name="Khan Z."/>
            <person name="Li Z."/>
            <person name="Liu W."/>
            <person name="Liu X."/>
            <person name="Perez L."/>
            <person name="Shen H."/>
            <person name="Wang Q."/>
            <person name="Watt J."/>
            <person name="Xi L."/>
            <person name="Xin Y."/>
            <person name="Zhou J."/>
            <person name="Deng J."/>
            <person name="Jiang H."/>
            <person name="Liu Y."/>
            <person name="Qu J."/>
            <person name="Song X.-Z."/>
            <person name="Zhang L."/>
            <person name="Villasana D."/>
            <person name="Johnson A."/>
            <person name="Liu J."/>
            <person name="Liyanage D."/>
            <person name="Lorensuhewa L."/>
            <person name="Robinson T."/>
            <person name="Song A."/>
            <person name="Song B.-B."/>
            <person name="Dinh H."/>
            <person name="Thornton R."/>
            <person name="Coyle M."/>
            <person name="Francisco L."/>
            <person name="Jackson L."/>
            <person name="Javaid M."/>
            <person name="Korchina V."/>
            <person name="Kovar C."/>
            <person name="Mata R."/>
            <person name="Mathew T."/>
            <person name="Ngo R."/>
            <person name="Nguyen L."/>
            <person name="Nguyen N."/>
            <person name="Okwuonu G."/>
            <person name="Ongeri F."/>
            <person name="Pham C."/>
            <person name="Simmons D."/>
            <person name="Wilczek-Boney K."/>
            <person name="Hale W."/>
            <person name="Jakkamsetti A."/>
            <person name="Pham P."/>
            <person name="Ruth R."/>
            <person name="San Lucas F."/>
            <person name="Warren J."/>
            <person name="Zhang J."/>
            <person name="Zhao Z."/>
            <person name="Zhou C."/>
            <person name="Zhu D."/>
            <person name="Lee S."/>
            <person name="Bess C."/>
            <person name="Blankenburg K."/>
            <person name="Forbes L."/>
            <person name="Fu Q."/>
            <person name="Gubbala S."/>
            <person name="Hirani K."/>
            <person name="Jayaseelan J.C."/>
            <person name="Lara F."/>
            <person name="Munidasa M."/>
            <person name="Palculict T."/>
            <person name="Patil S."/>
            <person name="Pu L.-L."/>
            <person name="Saada N."/>
            <person name="Tang L."/>
            <person name="Weissenberger G."/>
            <person name="Zhu Y."/>
            <person name="Hemphill L."/>
            <person name="Shang Y."/>
            <person name="Youmans B."/>
            <person name="Ayvaz T."/>
            <person name="Ross M."/>
            <person name="Santibanez J."/>
            <person name="Aqrawi P."/>
            <person name="Gross S."/>
            <person name="Joshi V."/>
            <person name="Fowler G."/>
            <person name="Nazareth L."/>
            <person name="Reid J."/>
            <person name="Worley K."/>
            <person name="Petrosino J."/>
            <person name="Highlander S."/>
            <person name="Gibbs R."/>
        </authorList>
    </citation>
    <scope>NUCLEOTIDE SEQUENCE [LARGE SCALE GENOMIC DNA]</scope>
    <source>
        <strain evidence="1">DSM 20601</strain>
    </source>
</reference>
<dbReference type="Gene3D" id="1.25.40.10">
    <property type="entry name" value="Tetratricopeptide repeat domain"/>
    <property type="match status" value="1"/>
</dbReference>
<organism evidence="1 2">
    <name type="scientific">Listeria grayi DSM 20601</name>
    <dbReference type="NCBI Taxonomy" id="525367"/>
    <lineage>
        <taxon>Bacteria</taxon>
        <taxon>Bacillati</taxon>
        <taxon>Bacillota</taxon>
        <taxon>Bacilli</taxon>
        <taxon>Bacillales</taxon>
        <taxon>Listeriaceae</taxon>
        <taxon>Listeria</taxon>
    </lineage>
</organism>
<dbReference type="STRING" id="525367.HMPREF0556_11629"/>
<dbReference type="HOGENOM" id="CLU_643794_0_0_9"/>
<dbReference type="SUPFAM" id="SSF48452">
    <property type="entry name" value="TPR-like"/>
    <property type="match status" value="2"/>
</dbReference>
<protein>
    <submittedName>
        <fullName evidence="1">Uncharacterized protein</fullName>
    </submittedName>
</protein>
<dbReference type="RefSeq" id="WP_003754505.1">
    <property type="nucleotide sequence ID" value="NZ_GL538352.1"/>
</dbReference>